<accession>A0A6A6ZRE1</accession>
<dbReference type="Gene3D" id="3.30.710.10">
    <property type="entry name" value="Potassium Channel Kv1.1, Chain A"/>
    <property type="match status" value="2"/>
</dbReference>
<sequence length="513" mass="57449">SGKYSDFVITCGTDTYNVHKSVVCARSDFFERAERFAAGKESKEGKVNLPEDDPVVVKLLIQYLYEGEYDPKLPDGDNMDESMKVVFSRYNENGYSYEFPHTCAAERYRCDQGICPHHYCNVFCHSDCVEFVCKTCCPNGAPSVLPAAEGDALQLKLHAKIYEIGDKYYVVGLKELAREKFLRACAKYWDDEHFAPVAHYAFSTTPEDDRGLRDVVINTISQHMVLLNKPAVEAMLAEFNGPALGLLKMCAKELASLLSSGKYSDLVITCGDDVYQVHKAIVCSQAGFFDRGEKFPVGKEAAENAIGLPEDDPAIINLPMQYLYTGEYDLPLPKNCSLSRNGTWSLNVPKVEGYSYSFPHTCEKGCSAVYNCPHHHCTDDTCGYKCVKFICQECVGLQPLVGDATQLLLHSQMYQVADKYDIPQLFILSQEKFSRACQEYWDDAAFPITIEHALSTTLEWNEGLRKTLHDTLALKPELLSKPGIEASLRKHTGFAFGVVKMQAEEMVKLKAKT</sequence>
<name>A0A6A6ZRE1_9PLEO</name>
<dbReference type="EMBL" id="MU006233">
    <property type="protein sequence ID" value="KAF2823014.1"/>
    <property type="molecule type" value="Genomic_DNA"/>
</dbReference>
<feature type="non-terminal residue" evidence="2">
    <location>
        <position position="1"/>
    </location>
</feature>
<feature type="domain" description="BTB" evidence="1">
    <location>
        <begin position="264"/>
        <end position="332"/>
    </location>
</feature>
<reference evidence="2" key="1">
    <citation type="journal article" date="2020" name="Stud. Mycol.">
        <title>101 Dothideomycetes genomes: a test case for predicting lifestyles and emergence of pathogens.</title>
        <authorList>
            <person name="Haridas S."/>
            <person name="Albert R."/>
            <person name="Binder M."/>
            <person name="Bloem J."/>
            <person name="Labutti K."/>
            <person name="Salamov A."/>
            <person name="Andreopoulos B."/>
            <person name="Baker S."/>
            <person name="Barry K."/>
            <person name="Bills G."/>
            <person name="Bluhm B."/>
            <person name="Cannon C."/>
            <person name="Castanera R."/>
            <person name="Culley D."/>
            <person name="Daum C."/>
            <person name="Ezra D."/>
            <person name="Gonzalez J."/>
            <person name="Henrissat B."/>
            <person name="Kuo A."/>
            <person name="Liang C."/>
            <person name="Lipzen A."/>
            <person name="Lutzoni F."/>
            <person name="Magnuson J."/>
            <person name="Mondo S."/>
            <person name="Nolan M."/>
            <person name="Ohm R."/>
            <person name="Pangilinan J."/>
            <person name="Park H.-J."/>
            <person name="Ramirez L."/>
            <person name="Alfaro M."/>
            <person name="Sun H."/>
            <person name="Tritt A."/>
            <person name="Yoshinaga Y."/>
            <person name="Zwiers L.-H."/>
            <person name="Turgeon B."/>
            <person name="Goodwin S."/>
            <person name="Spatafora J."/>
            <person name="Crous P."/>
            <person name="Grigoriev I."/>
        </authorList>
    </citation>
    <scope>NUCLEOTIDE SEQUENCE</scope>
    <source>
        <strain evidence="2">CBS 113818</strain>
    </source>
</reference>
<dbReference type="SUPFAM" id="SSF54695">
    <property type="entry name" value="POZ domain"/>
    <property type="match status" value="2"/>
</dbReference>
<evidence type="ECO:0000313" key="2">
    <source>
        <dbReference type="EMBL" id="KAF2823014.1"/>
    </source>
</evidence>
<dbReference type="InterPro" id="IPR000210">
    <property type="entry name" value="BTB/POZ_dom"/>
</dbReference>
<organism evidence="2 3">
    <name type="scientific">Ophiobolus disseminans</name>
    <dbReference type="NCBI Taxonomy" id="1469910"/>
    <lineage>
        <taxon>Eukaryota</taxon>
        <taxon>Fungi</taxon>
        <taxon>Dikarya</taxon>
        <taxon>Ascomycota</taxon>
        <taxon>Pezizomycotina</taxon>
        <taxon>Dothideomycetes</taxon>
        <taxon>Pleosporomycetidae</taxon>
        <taxon>Pleosporales</taxon>
        <taxon>Pleosporineae</taxon>
        <taxon>Phaeosphaeriaceae</taxon>
        <taxon>Ophiobolus</taxon>
    </lineage>
</organism>
<feature type="domain" description="BTB" evidence="1">
    <location>
        <begin position="5"/>
        <end position="73"/>
    </location>
</feature>
<dbReference type="PROSITE" id="PS50097">
    <property type="entry name" value="BTB"/>
    <property type="match status" value="2"/>
</dbReference>
<proteinExistence type="predicted"/>
<protein>
    <recommendedName>
        <fullName evidence="1">BTB domain-containing protein</fullName>
    </recommendedName>
</protein>
<dbReference type="PANTHER" id="PTHR47843:SF5">
    <property type="entry name" value="BTB_POZ DOMAIN PROTEIN"/>
    <property type="match status" value="1"/>
</dbReference>
<dbReference type="Proteomes" id="UP000799424">
    <property type="component" value="Unassembled WGS sequence"/>
</dbReference>
<evidence type="ECO:0000313" key="3">
    <source>
        <dbReference type="Proteomes" id="UP000799424"/>
    </source>
</evidence>
<keyword evidence="3" id="KW-1185">Reference proteome</keyword>
<dbReference type="PANTHER" id="PTHR47843">
    <property type="entry name" value="BTB DOMAIN-CONTAINING PROTEIN-RELATED"/>
    <property type="match status" value="1"/>
</dbReference>
<gene>
    <name evidence="2" type="ORF">CC86DRAFT_299958</name>
</gene>
<dbReference type="CDD" id="cd18186">
    <property type="entry name" value="BTB_POZ_ZBTB_KLHL-like"/>
    <property type="match status" value="2"/>
</dbReference>
<dbReference type="AlphaFoldDB" id="A0A6A6ZRE1"/>
<dbReference type="OrthoDB" id="6359816at2759"/>
<dbReference type="InterPro" id="IPR011333">
    <property type="entry name" value="SKP1/BTB/POZ_sf"/>
</dbReference>
<dbReference type="Pfam" id="PF00651">
    <property type="entry name" value="BTB"/>
    <property type="match status" value="2"/>
</dbReference>
<evidence type="ECO:0000259" key="1">
    <source>
        <dbReference type="PROSITE" id="PS50097"/>
    </source>
</evidence>